<keyword evidence="2" id="KW-1185">Reference proteome</keyword>
<reference evidence="1 2" key="1">
    <citation type="submission" date="2021-03" db="EMBL/GenBank/DDBJ databases">
        <title>Antimicrobial resistance genes in bacteria isolated from Japanese honey, and their potential for conferring macrolide and lincosamide resistance in the American foulbrood pathogen Paenibacillus larvae.</title>
        <authorList>
            <person name="Okamoto M."/>
            <person name="Kumagai M."/>
            <person name="Kanamori H."/>
            <person name="Takamatsu D."/>
        </authorList>
    </citation>
    <scope>NUCLEOTIDE SEQUENCE [LARGE SCALE GENOMIC DNA]</scope>
    <source>
        <strain evidence="1 2">J6TS1</strain>
    </source>
</reference>
<proteinExistence type="predicted"/>
<dbReference type="Gene3D" id="3.40.630.30">
    <property type="match status" value="1"/>
</dbReference>
<evidence type="ECO:0000313" key="2">
    <source>
        <dbReference type="Proteomes" id="UP000680670"/>
    </source>
</evidence>
<organism evidence="1 2">
    <name type="scientific">Siminovitchia terrae</name>
    <name type="common">Bacillus terrae</name>
    <dbReference type="NCBI Taxonomy" id="1914933"/>
    <lineage>
        <taxon>Bacteria</taxon>
        <taxon>Bacillati</taxon>
        <taxon>Bacillota</taxon>
        <taxon>Bacilli</taxon>
        <taxon>Bacillales</taxon>
        <taxon>Bacillaceae</taxon>
        <taxon>Siminovitchia</taxon>
    </lineage>
</organism>
<accession>A0ABQ4KW33</accession>
<evidence type="ECO:0000313" key="1">
    <source>
        <dbReference type="EMBL" id="GIN96214.1"/>
    </source>
</evidence>
<protein>
    <submittedName>
        <fullName evidence="1">Uncharacterized protein</fullName>
    </submittedName>
</protein>
<gene>
    <name evidence="1" type="ORF">J6TS1_20840</name>
</gene>
<dbReference type="RefSeq" id="WP_244862055.1">
    <property type="nucleotide sequence ID" value="NZ_BORI01000015.1"/>
</dbReference>
<name>A0ABQ4KW33_SIMTE</name>
<comment type="caution">
    <text evidence="1">The sequence shown here is derived from an EMBL/GenBank/DDBJ whole genome shotgun (WGS) entry which is preliminary data.</text>
</comment>
<dbReference type="EMBL" id="BORJ01000004">
    <property type="protein sequence ID" value="GIN96214.1"/>
    <property type="molecule type" value="Genomic_DNA"/>
</dbReference>
<dbReference type="Proteomes" id="UP000680670">
    <property type="component" value="Unassembled WGS sequence"/>
</dbReference>
<sequence length="79" mass="9500">MQDTSKNIMFGGRIPHFHMYADKLPVSEYIERMIEEKIYDPFLTFQLRNGFTVKAIMENYLPDDQESLTYATLMEWVYH</sequence>